<dbReference type="Proteomes" id="UP000499080">
    <property type="component" value="Unassembled WGS sequence"/>
</dbReference>
<dbReference type="AlphaFoldDB" id="A0A4Y2C3A9"/>
<keyword evidence="2" id="KW-1185">Reference proteome</keyword>
<protein>
    <submittedName>
        <fullName evidence="1">Uncharacterized protein</fullName>
    </submittedName>
</protein>
<dbReference type="EMBL" id="BGPR01000141">
    <property type="protein sequence ID" value="GBL98583.1"/>
    <property type="molecule type" value="Genomic_DNA"/>
</dbReference>
<proteinExistence type="predicted"/>
<gene>
    <name evidence="1" type="ORF">AVEN_19654_1</name>
</gene>
<comment type="caution">
    <text evidence="1">The sequence shown here is derived from an EMBL/GenBank/DDBJ whole genome shotgun (WGS) entry which is preliminary data.</text>
</comment>
<evidence type="ECO:0000313" key="1">
    <source>
        <dbReference type="EMBL" id="GBL98583.1"/>
    </source>
</evidence>
<organism evidence="1 2">
    <name type="scientific">Araneus ventricosus</name>
    <name type="common">Orbweaver spider</name>
    <name type="synonym">Epeira ventricosa</name>
    <dbReference type="NCBI Taxonomy" id="182803"/>
    <lineage>
        <taxon>Eukaryota</taxon>
        <taxon>Metazoa</taxon>
        <taxon>Ecdysozoa</taxon>
        <taxon>Arthropoda</taxon>
        <taxon>Chelicerata</taxon>
        <taxon>Arachnida</taxon>
        <taxon>Araneae</taxon>
        <taxon>Araneomorphae</taxon>
        <taxon>Entelegynae</taxon>
        <taxon>Araneoidea</taxon>
        <taxon>Araneidae</taxon>
        <taxon>Araneus</taxon>
    </lineage>
</organism>
<name>A0A4Y2C3A9_ARAVE</name>
<accession>A0A4Y2C3A9</accession>
<evidence type="ECO:0000313" key="2">
    <source>
        <dbReference type="Proteomes" id="UP000499080"/>
    </source>
</evidence>
<reference evidence="1 2" key="1">
    <citation type="journal article" date="2019" name="Sci. Rep.">
        <title>Orb-weaving spider Araneus ventricosus genome elucidates the spidroin gene catalogue.</title>
        <authorList>
            <person name="Kono N."/>
            <person name="Nakamura H."/>
            <person name="Ohtoshi R."/>
            <person name="Moran D.A.P."/>
            <person name="Shinohara A."/>
            <person name="Yoshida Y."/>
            <person name="Fujiwara M."/>
            <person name="Mori M."/>
            <person name="Tomita M."/>
            <person name="Arakawa K."/>
        </authorList>
    </citation>
    <scope>NUCLEOTIDE SEQUENCE [LARGE SCALE GENOMIC DNA]</scope>
</reference>
<sequence length="91" mass="10294">MLVIQFRGKKKEFPQLSRVPSGRTRQSALLARTPVIDSIKIPRLLDFLRILSSTPLPQETRIRTDLMETLEALSFSPLAHLIRLLVVCKGA</sequence>